<gene>
    <name evidence="1" type="ORF">DERYTH_LOCUS27355</name>
</gene>
<organism evidence="1 2">
    <name type="scientific">Dentiscutata erythropus</name>
    <dbReference type="NCBI Taxonomy" id="1348616"/>
    <lineage>
        <taxon>Eukaryota</taxon>
        <taxon>Fungi</taxon>
        <taxon>Fungi incertae sedis</taxon>
        <taxon>Mucoromycota</taxon>
        <taxon>Glomeromycotina</taxon>
        <taxon>Glomeromycetes</taxon>
        <taxon>Diversisporales</taxon>
        <taxon>Gigasporaceae</taxon>
        <taxon>Dentiscutata</taxon>
    </lineage>
</organism>
<dbReference type="EMBL" id="CAJVPY010062491">
    <property type="protein sequence ID" value="CAG8822705.1"/>
    <property type="molecule type" value="Genomic_DNA"/>
</dbReference>
<proteinExistence type="predicted"/>
<evidence type="ECO:0000313" key="2">
    <source>
        <dbReference type="Proteomes" id="UP000789405"/>
    </source>
</evidence>
<dbReference type="OrthoDB" id="2426885at2759"/>
<name>A0A9N9KF24_9GLOM</name>
<feature type="non-terminal residue" evidence="1">
    <location>
        <position position="1"/>
    </location>
</feature>
<evidence type="ECO:0000313" key="1">
    <source>
        <dbReference type="EMBL" id="CAG8822705.1"/>
    </source>
</evidence>
<reference evidence="1" key="1">
    <citation type="submission" date="2021-06" db="EMBL/GenBank/DDBJ databases">
        <authorList>
            <person name="Kallberg Y."/>
            <person name="Tangrot J."/>
            <person name="Rosling A."/>
        </authorList>
    </citation>
    <scope>NUCLEOTIDE SEQUENCE</scope>
    <source>
        <strain evidence="1">MA453B</strain>
    </source>
</reference>
<protein>
    <submittedName>
        <fullName evidence="1">21088_t:CDS:1</fullName>
    </submittedName>
</protein>
<sequence>HKKSCFTIVFTCLVDETKLPPVIIFKLVNIPQQVFPAGVFVCTNPKEWMNEDEMLW</sequence>
<keyword evidence="2" id="KW-1185">Reference proteome</keyword>
<accession>A0A9N9KF24</accession>
<dbReference type="Proteomes" id="UP000789405">
    <property type="component" value="Unassembled WGS sequence"/>
</dbReference>
<dbReference type="AlphaFoldDB" id="A0A9N9KF24"/>
<comment type="caution">
    <text evidence="1">The sequence shown here is derived from an EMBL/GenBank/DDBJ whole genome shotgun (WGS) entry which is preliminary data.</text>
</comment>